<accession>A0A256GML2</accession>
<comment type="caution">
    <text evidence="1">The sequence shown here is derived from an EMBL/GenBank/DDBJ whole genome shotgun (WGS) entry which is preliminary data.</text>
</comment>
<name>A0A256GML2_9HYPH</name>
<evidence type="ECO:0000313" key="2">
    <source>
        <dbReference type="Proteomes" id="UP000216478"/>
    </source>
</evidence>
<keyword evidence="2" id="KW-1185">Reference proteome</keyword>
<gene>
    <name evidence="1" type="ORF">CEV33_4539</name>
</gene>
<organism evidence="1 2">
    <name type="scientific">Brucella grignonensis</name>
    <dbReference type="NCBI Taxonomy" id="94627"/>
    <lineage>
        <taxon>Bacteria</taxon>
        <taxon>Pseudomonadati</taxon>
        <taxon>Pseudomonadota</taxon>
        <taxon>Alphaproteobacteria</taxon>
        <taxon>Hyphomicrobiales</taxon>
        <taxon>Brucellaceae</taxon>
        <taxon>Brucella/Ochrobactrum group</taxon>
        <taxon>Brucella</taxon>
    </lineage>
</organism>
<proteinExistence type="predicted"/>
<reference evidence="1 2" key="1">
    <citation type="submission" date="2017-07" db="EMBL/GenBank/DDBJ databases">
        <title>Phylogenetic study on the rhizospheric bacterium Ochrobactrum sp. A44.</title>
        <authorList>
            <person name="Krzyzanowska D.M."/>
            <person name="Ossowicki A."/>
            <person name="Rajewska M."/>
            <person name="Maciag T."/>
            <person name="Kaczynski Z."/>
            <person name="Czerwicka M."/>
            <person name="Jafra S."/>
        </authorList>
    </citation>
    <scope>NUCLEOTIDE SEQUENCE [LARGE SCALE GENOMIC DNA]</scope>
    <source>
        <strain evidence="1 2">OgA9a</strain>
    </source>
</reference>
<dbReference type="Proteomes" id="UP000216478">
    <property type="component" value="Unassembled WGS sequence"/>
</dbReference>
<dbReference type="EMBL" id="NNRL01000003">
    <property type="protein sequence ID" value="OYR28397.1"/>
    <property type="molecule type" value="Genomic_DNA"/>
</dbReference>
<sequence>MCCKTGEFSSKTAKQLEITTGNDTLGKRTEKEIEAWRAKRSKNV</sequence>
<protein>
    <submittedName>
        <fullName evidence="1">Uncharacterized protein</fullName>
    </submittedName>
</protein>
<evidence type="ECO:0000313" key="1">
    <source>
        <dbReference type="EMBL" id="OYR28397.1"/>
    </source>
</evidence>
<dbReference type="AlphaFoldDB" id="A0A256GML2"/>